<reference evidence="18 19" key="1">
    <citation type="submission" date="2023-10" db="EMBL/GenBank/DDBJ databases">
        <title>Glaciecola aquimarina strain GGW-M5 nov., isolated from a coastal seawater.</title>
        <authorList>
            <person name="Bayburt H."/>
            <person name="Kim J.M."/>
            <person name="Choi B.J."/>
            <person name="Jeon C.O."/>
        </authorList>
    </citation>
    <scope>NUCLEOTIDE SEQUENCE [LARGE SCALE GENOMIC DNA]</scope>
    <source>
        <strain evidence="18 19">KCTC 32108</strain>
    </source>
</reference>
<evidence type="ECO:0000256" key="2">
    <source>
        <dbReference type="ARBA" id="ARBA00022475"/>
    </source>
</evidence>
<feature type="compositionally biased region" description="Polar residues" evidence="16">
    <location>
        <begin position="821"/>
        <end position="838"/>
    </location>
</feature>
<dbReference type="InterPro" id="IPR003029">
    <property type="entry name" value="S1_domain"/>
</dbReference>
<dbReference type="PANTHER" id="PTHR30001">
    <property type="entry name" value="RIBONUCLEASE"/>
    <property type="match status" value="1"/>
</dbReference>
<dbReference type="PANTHER" id="PTHR30001:SF1">
    <property type="entry name" value="RIBONUCLEASE E_G-LIKE PROTEIN, CHLOROPLASTIC"/>
    <property type="match status" value="1"/>
</dbReference>
<keyword evidence="19" id="KW-1185">Reference proteome</keyword>
<evidence type="ECO:0000256" key="1">
    <source>
        <dbReference type="ARBA" id="ARBA00005663"/>
    </source>
</evidence>
<evidence type="ECO:0000256" key="6">
    <source>
        <dbReference type="ARBA" id="ARBA00022694"/>
    </source>
</evidence>
<keyword evidence="15" id="KW-0820">tRNA-binding</keyword>
<comment type="cofactor">
    <cofactor evidence="15">
        <name>Mg(2+)</name>
        <dbReference type="ChEBI" id="CHEBI:18420"/>
    </cofactor>
    <text evidence="15">Binds 1 Mg(2+) ion per subunit.</text>
</comment>
<evidence type="ECO:0000256" key="5">
    <source>
        <dbReference type="ARBA" id="ARBA00022552"/>
    </source>
</evidence>
<protein>
    <recommendedName>
        <fullName evidence="15">Ribonuclease E</fullName>
        <shortName evidence="15">RNase E</shortName>
        <ecNumber evidence="15">3.1.26.12</ecNumber>
    </recommendedName>
</protein>
<feature type="compositionally biased region" description="Polar residues" evidence="16">
    <location>
        <begin position="699"/>
        <end position="726"/>
    </location>
</feature>
<dbReference type="InterPro" id="IPR012340">
    <property type="entry name" value="NA-bd_OB-fold"/>
</dbReference>
<feature type="binding site" evidence="15">
    <location>
        <position position="403"/>
    </location>
    <ligand>
        <name>Zn(2+)</name>
        <dbReference type="ChEBI" id="CHEBI:29105"/>
        <note>ligand shared between dimeric partners</note>
    </ligand>
</feature>
<dbReference type="SMART" id="SM00316">
    <property type="entry name" value="S1"/>
    <property type="match status" value="1"/>
</dbReference>
<feature type="compositionally biased region" description="Basic and acidic residues" evidence="16">
    <location>
        <begin position="657"/>
        <end position="669"/>
    </location>
</feature>
<feature type="region of interest" description="Disordered" evidence="16">
    <location>
        <begin position="928"/>
        <end position="968"/>
    </location>
</feature>
<keyword evidence="6 15" id="KW-0819">tRNA processing</keyword>
<keyword evidence="7 15" id="KW-0540">Nuclease</keyword>
<dbReference type="InterPro" id="IPR028878">
    <property type="entry name" value="RNase_E"/>
</dbReference>
<feature type="binding site" evidence="15">
    <location>
        <position position="299"/>
    </location>
    <ligand>
        <name>Mg(2+)</name>
        <dbReference type="ChEBI" id="CHEBI:18420"/>
        <note>catalytic</note>
    </ligand>
</feature>
<keyword evidence="5 15" id="KW-0698">rRNA processing</keyword>
<dbReference type="SUPFAM" id="SSF50249">
    <property type="entry name" value="Nucleic acid-binding proteins"/>
    <property type="match status" value="1"/>
</dbReference>
<proteinExistence type="inferred from homology"/>
<dbReference type="RefSeq" id="WP_316028085.1">
    <property type="nucleotide sequence ID" value="NZ_JAWDIO010000002.1"/>
</dbReference>
<evidence type="ECO:0000256" key="16">
    <source>
        <dbReference type="SAM" id="MobiDB-lite"/>
    </source>
</evidence>
<dbReference type="PROSITE" id="PS50126">
    <property type="entry name" value="S1"/>
    <property type="match status" value="1"/>
</dbReference>
<evidence type="ECO:0000256" key="14">
    <source>
        <dbReference type="ARBA" id="ARBA00023136"/>
    </source>
</evidence>
<keyword evidence="8 15" id="KW-0479">Metal-binding</keyword>
<comment type="subunit">
    <text evidence="15">Component of the RNA degradosome, which is a multiprotein complex involved in RNA processing and mRNA degradation. Within the RNA degradosome, RNase E assembles into a homotetramer formed by a dimer of dimers.</text>
</comment>
<evidence type="ECO:0000256" key="3">
    <source>
        <dbReference type="ARBA" id="ARBA00022490"/>
    </source>
</evidence>
<evidence type="ECO:0000256" key="11">
    <source>
        <dbReference type="ARBA" id="ARBA00022801"/>
    </source>
</evidence>
<keyword evidence="14 15" id="KW-0472">Membrane</keyword>
<feature type="compositionally biased region" description="Basic and acidic residues" evidence="16">
    <location>
        <begin position="586"/>
        <end position="649"/>
    </location>
</feature>
<feature type="compositionally biased region" description="Low complexity" evidence="16">
    <location>
        <begin position="760"/>
        <end position="771"/>
    </location>
</feature>
<evidence type="ECO:0000256" key="15">
    <source>
        <dbReference type="HAMAP-Rule" id="MF_00970"/>
    </source>
</evidence>
<dbReference type="Pfam" id="PF10150">
    <property type="entry name" value="RNase_E_G"/>
    <property type="match status" value="1"/>
</dbReference>
<feature type="binding site" evidence="15">
    <location>
        <position position="400"/>
    </location>
    <ligand>
        <name>Zn(2+)</name>
        <dbReference type="ChEBI" id="CHEBI:29105"/>
        <note>ligand shared between dimeric partners</note>
    </ligand>
</feature>
<feature type="compositionally biased region" description="Basic residues" evidence="16">
    <location>
        <begin position="930"/>
        <end position="944"/>
    </location>
</feature>
<evidence type="ECO:0000256" key="9">
    <source>
        <dbReference type="ARBA" id="ARBA00022730"/>
    </source>
</evidence>
<keyword evidence="2 15" id="KW-1003">Cell membrane</keyword>
<evidence type="ECO:0000259" key="17">
    <source>
        <dbReference type="PROSITE" id="PS50126"/>
    </source>
</evidence>
<evidence type="ECO:0000256" key="13">
    <source>
        <dbReference type="ARBA" id="ARBA00022884"/>
    </source>
</evidence>
<feature type="compositionally biased region" description="Basic and acidic residues" evidence="16">
    <location>
        <begin position="727"/>
        <end position="736"/>
    </location>
</feature>
<dbReference type="Gene3D" id="3.40.1260.20">
    <property type="entry name" value="Ribonuclease E, catalytic domain"/>
    <property type="match status" value="1"/>
</dbReference>
<evidence type="ECO:0000256" key="12">
    <source>
        <dbReference type="ARBA" id="ARBA00022842"/>
    </source>
</evidence>
<keyword evidence="11 15" id="KW-0378">Hydrolase</keyword>
<feature type="compositionally biased region" description="Low complexity" evidence="16">
    <location>
        <begin position="670"/>
        <end position="686"/>
    </location>
</feature>
<comment type="cofactor">
    <cofactor evidence="15">
        <name>Zn(2+)</name>
        <dbReference type="ChEBI" id="CHEBI:29105"/>
    </cofactor>
    <text evidence="15">Binds 2 Zn(2+) ions per homotetramer.</text>
</comment>
<dbReference type="GO" id="GO:0008995">
    <property type="term" value="F:ribonuclease E activity"/>
    <property type="evidence" value="ECO:0007669"/>
    <property type="project" value="UniProtKB-EC"/>
</dbReference>
<organism evidence="18 19">
    <name type="scientific">Paraglaciecola aquimarina</name>
    <dbReference type="NCBI Taxonomy" id="1235557"/>
    <lineage>
        <taxon>Bacteria</taxon>
        <taxon>Pseudomonadati</taxon>
        <taxon>Pseudomonadota</taxon>
        <taxon>Gammaproteobacteria</taxon>
        <taxon>Alteromonadales</taxon>
        <taxon>Alteromonadaceae</taxon>
        <taxon>Paraglaciecola</taxon>
    </lineage>
</organism>
<feature type="region of interest" description="Required for zinc-mediated homotetramerization and catalytic activity" evidence="15">
    <location>
        <begin position="400"/>
        <end position="403"/>
    </location>
</feature>
<evidence type="ECO:0000256" key="7">
    <source>
        <dbReference type="ARBA" id="ARBA00022722"/>
    </source>
</evidence>
<keyword evidence="10 15" id="KW-0255">Endonuclease</keyword>
<feature type="region of interest" description="Disordered" evidence="16">
    <location>
        <begin position="564"/>
        <end position="848"/>
    </location>
</feature>
<dbReference type="Gene3D" id="2.40.50.140">
    <property type="entry name" value="Nucleic acid-binding proteins"/>
    <property type="match status" value="1"/>
</dbReference>
<dbReference type="EC" id="3.1.26.12" evidence="15"/>
<evidence type="ECO:0000313" key="18">
    <source>
        <dbReference type="EMBL" id="MDU0355318.1"/>
    </source>
</evidence>
<feature type="domain" description="S1 motif" evidence="17">
    <location>
        <begin position="36"/>
        <end position="116"/>
    </location>
</feature>
<keyword evidence="13 15" id="KW-0694">RNA-binding</keyword>
<dbReference type="Pfam" id="PF20833">
    <property type="entry name" value="RNase_E_G_Thio"/>
    <property type="match status" value="1"/>
</dbReference>
<gene>
    <name evidence="15 18" type="primary">rne</name>
    <name evidence="18" type="ORF">RS130_16650</name>
</gene>
<comment type="subcellular location">
    <subcellularLocation>
        <location evidence="15">Cytoplasm</location>
    </subcellularLocation>
    <subcellularLocation>
        <location evidence="15">Cell inner membrane</location>
        <topology evidence="15">Peripheral membrane protein</topology>
        <orientation evidence="15">Cytoplasmic side</orientation>
    </subcellularLocation>
</comment>
<dbReference type="InterPro" id="IPR019307">
    <property type="entry name" value="RNA-bd_AU-1/RNase_E/G"/>
</dbReference>
<comment type="similarity">
    <text evidence="1">Belongs to the RNase E/G family. RNase G subfamily.</text>
</comment>
<sequence>MLINATQQEELRVALVDGQKLYDLDIESPGHEQKKANIYKGTITRVEPSLEAAFVDYGAERHGFLPLKEIARTYFPQGYKFEGRPSIKEVIKEGQEVIIQIDKEERGQKGAALTTFISLAGSYLVLMPNNPRAGGISRRIEGDERTDLKAALSGLDLPNGMGLIVRTAGVGKSAEELAYDLEYLVSGWGRITEMADSRPAPFLIHQESDVVVRAIRDYLRRDIGEILVDKSSVHERALKHVEQMRPDYANRVKLYRGDVPLFSHYQIESQIESAFQREVRLPSGGSIVIDPTEALTSIDINSARATKGSDIEETAFNTNLEAADEIARQLRLRDLGGLVVIDFIDMTPVRHQREVENRMKDAVRGDRARVQLGRISRFGLLEMSRQRLRPSLGDSAHNVCPRCSGHGTVRGTESLALSVLRIMEEESIKDNTGQIEAQLPVNVATYLLNEKRRSVQSVEKRHAVQLMIIPNPNMETPHYSISRRRPDDTAQEMSYKMPLIEMEETITDKTIAPAAPKEQPALQSLIVPNSKQKVAAAAAQTASNESLFDKLGKWFSGLFASEEKEVPKKTTHTRNQGSNQRRNKNGRPDRNKRNAKNYDNKERNEQAGKRKERKPKNDNRKPRKDEKAPLEQTDKQAKPAPKKKEQVAERRKRRDNRRSVRVEADKPEQTETANTTAQNNAPTQQPVVNKKEAAAVQAKTPQSAQSKEVTDNGQQAQNQVEGTSKSEATKEDEGQRTRSRRSPRHIRSAGQKRRRESNEQENAQTAATTNAKQDELQFDEPTPVTSKKSTATADDAPQQVALALTPDTNEAVTNETAAASVGSTTPAEQVTTVDTTSENTDKVATEEVGAVVTTEEVVKTETTVEAESIIATPVDQKVEPDKTAVEPVEMAKTADVVIDETKPVESAVEASDKTTIETTVVESEDVTFAKAKKAPTKSRNKKVTSLKVADKSEQKKSASAPMTKPATIDEAFVELNIGSLSDDARPELKRSAKTAAFLSASNKANAPAFRPGSDA</sequence>
<feature type="binding site" evidence="15">
    <location>
        <position position="342"/>
    </location>
    <ligand>
        <name>Mg(2+)</name>
        <dbReference type="ChEBI" id="CHEBI:18420"/>
        <note>catalytic</note>
    </ligand>
</feature>
<evidence type="ECO:0000256" key="4">
    <source>
        <dbReference type="ARBA" id="ARBA00022519"/>
    </source>
</evidence>
<accession>A0ABU3SZ75</accession>
<comment type="similarity">
    <text evidence="15">Belongs to the RNase E/G family. RNase E subfamily.</text>
</comment>
<dbReference type="Proteomes" id="UP001247805">
    <property type="component" value="Unassembled WGS sequence"/>
</dbReference>
<keyword evidence="12 15" id="KW-0460">Magnesium</keyword>
<keyword evidence="3 15" id="KW-0963">Cytoplasm</keyword>
<evidence type="ECO:0000256" key="10">
    <source>
        <dbReference type="ARBA" id="ARBA00022759"/>
    </source>
</evidence>
<feature type="compositionally biased region" description="Low complexity" evidence="16">
    <location>
        <begin position="808"/>
        <end position="819"/>
    </location>
</feature>
<dbReference type="CDD" id="cd04453">
    <property type="entry name" value="S1_RNase_E"/>
    <property type="match status" value="1"/>
</dbReference>
<keyword evidence="15" id="KW-0862">Zinc</keyword>
<evidence type="ECO:0000313" key="19">
    <source>
        <dbReference type="Proteomes" id="UP001247805"/>
    </source>
</evidence>
<feature type="compositionally biased region" description="Polar residues" evidence="16">
    <location>
        <begin position="783"/>
        <end position="792"/>
    </location>
</feature>
<comment type="function">
    <text evidence="15">Endoribonuclease that plays a central role in RNA processing and decay. Required for the maturation of 5S and 16S rRNAs and the majority of tRNAs. Also involved in the degradation of most mRNAs.</text>
</comment>
<comment type="catalytic activity">
    <reaction evidence="15">
        <text>Endonucleolytic cleavage of single-stranded RNA in A- and U-rich regions.</text>
        <dbReference type="EC" id="3.1.26.12"/>
    </reaction>
</comment>
<dbReference type="HAMAP" id="MF_00970">
    <property type="entry name" value="RNase_E"/>
    <property type="match status" value="1"/>
</dbReference>
<keyword evidence="4 15" id="KW-0997">Cell inner membrane</keyword>
<dbReference type="NCBIfam" id="TIGR00757">
    <property type="entry name" value="RNaseEG"/>
    <property type="match status" value="1"/>
</dbReference>
<dbReference type="EMBL" id="JAWDIO010000002">
    <property type="protein sequence ID" value="MDU0355318.1"/>
    <property type="molecule type" value="Genomic_DNA"/>
</dbReference>
<dbReference type="Pfam" id="PF00575">
    <property type="entry name" value="S1"/>
    <property type="match status" value="1"/>
</dbReference>
<feature type="compositionally biased region" description="Basic residues" evidence="16">
    <location>
        <begin position="737"/>
        <end position="755"/>
    </location>
</feature>
<name>A0ABU3SZ75_9ALTE</name>
<comment type="caution">
    <text evidence="18">The sequence shown here is derived from an EMBL/GenBank/DDBJ whole genome shotgun (WGS) entry which is preliminary data.</text>
</comment>
<dbReference type="InterPro" id="IPR004659">
    <property type="entry name" value="RNase_E/G"/>
</dbReference>
<keyword evidence="9 15" id="KW-0699">rRNA-binding</keyword>
<dbReference type="InterPro" id="IPR048583">
    <property type="entry name" value="RNase_E_G_thioredoxin-like"/>
</dbReference>
<evidence type="ECO:0000256" key="8">
    <source>
        <dbReference type="ARBA" id="ARBA00022723"/>
    </source>
</evidence>
<dbReference type="NCBIfam" id="NF008074">
    <property type="entry name" value="PRK10811.1"/>
    <property type="match status" value="1"/>
</dbReference>